<keyword evidence="5" id="KW-1185">Reference proteome</keyword>
<proteinExistence type="predicted"/>
<dbReference type="InterPro" id="IPR009057">
    <property type="entry name" value="Homeodomain-like_sf"/>
</dbReference>
<protein>
    <submittedName>
        <fullName evidence="4">TetR family transcriptional regulator</fullName>
    </submittedName>
</protein>
<comment type="caution">
    <text evidence="4">The sequence shown here is derived from an EMBL/GenBank/DDBJ whole genome shotgun (WGS) entry which is preliminary data.</text>
</comment>
<dbReference type="Gene3D" id="1.10.357.10">
    <property type="entry name" value="Tetracycline Repressor, domain 2"/>
    <property type="match status" value="1"/>
</dbReference>
<dbReference type="AlphaFoldDB" id="A0A433VNM6"/>
<dbReference type="SUPFAM" id="SSF46689">
    <property type="entry name" value="Homeodomain-like"/>
    <property type="match status" value="1"/>
</dbReference>
<dbReference type="InterPro" id="IPR001647">
    <property type="entry name" value="HTH_TetR"/>
</dbReference>
<dbReference type="EMBL" id="RSCL01000004">
    <property type="protein sequence ID" value="RUT07700.1"/>
    <property type="molecule type" value="Genomic_DNA"/>
</dbReference>
<dbReference type="Proteomes" id="UP000271624">
    <property type="component" value="Unassembled WGS sequence"/>
</dbReference>
<dbReference type="GO" id="GO:0003677">
    <property type="term" value="F:DNA binding"/>
    <property type="evidence" value="ECO:0007669"/>
    <property type="project" value="UniProtKB-UniRule"/>
</dbReference>
<keyword evidence="1 2" id="KW-0238">DNA-binding</keyword>
<gene>
    <name evidence="4" type="ORF">DSM106972_019600</name>
</gene>
<evidence type="ECO:0000313" key="5">
    <source>
        <dbReference type="Proteomes" id="UP000271624"/>
    </source>
</evidence>
<evidence type="ECO:0000256" key="1">
    <source>
        <dbReference type="ARBA" id="ARBA00023125"/>
    </source>
</evidence>
<dbReference type="PROSITE" id="PS50977">
    <property type="entry name" value="HTH_TETR_2"/>
    <property type="match status" value="1"/>
</dbReference>
<name>A0A433VNM6_9CYAN</name>
<sequence length="179" mass="20765">MSRPPEPQKKEELLEKCLNAAIETGSLDCSINVIAKRIGTSGRMLVYHFGSKQELEKQVISLLERRLRDKLWSFQLATDDKTKALIQMWEHFTSKELHGLLKLTMELNQRAVQGDVETRQFLELEIQKWLEALSQLLHDENKALILLHLFQGAVLDYLTTGNVQRGEQTIRNFIKLCYE</sequence>
<evidence type="ECO:0000256" key="2">
    <source>
        <dbReference type="PROSITE-ProRule" id="PRU00335"/>
    </source>
</evidence>
<feature type="DNA-binding region" description="H-T-H motif" evidence="2">
    <location>
        <begin position="30"/>
        <end position="49"/>
    </location>
</feature>
<dbReference type="OrthoDB" id="5177743at2"/>
<dbReference type="RefSeq" id="WP_127080572.1">
    <property type="nucleotide sequence ID" value="NZ_RSCL01000004.1"/>
</dbReference>
<reference evidence="4" key="2">
    <citation type="journal article" date="2019" name="Genome Biol. Evol.">
        <title>Day and night: Metabolic profiles and evolutionary relationships of six axenic non-marine cyanobacteria.</title>
        <authorList>
            <person name="Will S.E."/>
            <person name="Henke P."/>
            <person name="Boedeker C."/>
            <person name="Huang S."/>
            <person name="Brinkmann H."/>
            <person name="Rohde M."/>
            <person name="Jarek M."/>
            <person name="Friedl T."/>
            <person name="Seufert S."/>
            <person name="Schumacher M."/>
            <person name="Overmann J."/>
            <person name="Neumann-Schaal M."/>
            <person name="Petersen J."/>
        </authorList>
    </citation>
    <scope>NUCLEOTIDE SEQUENCE [LARGE SCALE GENOMIC DNA]</scope>
    <source>
        <strain evidence="4">PCC 7102</strain>
    </source>
</reference>
<organism evidence="4 5">
    <name type="scientific">Dulcicalothrix desertica PCC 7102</name>
    <dbReference type="NCBI Taxonomy" id="232991"/>
    <lineage>
        <taxon>Bacteria</taxon>
        <taxon>Bacillati</taxon>
        <taxon>Cyanobacteriota</taxon>
        <taxon>Cyanophyceae</taxon>
        <taxon>Nostocales</taxon>
        <taxon>Calotrichaceae</taxon>
        <taxon>Dulcicalothrix</taxon>
    </lineage>
</organism>
<feature type="domain" description="HTH tetR-type" evidence="3">
    <location>
        <begin position="7"/>
        <end position="67"/>
    </location>
</feature>
<accession>A0A433VNM6</accession>
<evidence type="ECO:0000259" key="3">
    <source>
        <dbReference type="PROSITE" id="PS50977"/>
    </source>
</evidence>
<evidence type="ECO:0000313" key="4">
    <source>
        <dbReference type="EMBL" id="RUT07700.1"/>
    </source>
</evidence>
<reference evidence="4" key="1">
    <citation type="submission" date="2018-12" db="EMBL/GenBank/DDBJ databases">
        <authorList>
            <person name="Will S."/>
            <person name="Neumann-Schaal M."/>
            <person name="Henke P."/>
        </authorList>
    </citation>
    <scope>NUCLEOTIDE SEQUENCE</scope>
    <source>
        <strain evidence="4">PCC 7102</strain>
    </source>
</reference>